<accession>A0A1H8IV29</accession>
<organism evidence="2 3">
    <name type="scientific">Peptostreptococcus russellii</name>
    <dbReference type="NCBI Taxonomy" id="215200"/>
    <lineage>
        <taxon>Bacteria</taxon>
        <taxon>Bacillati</taxon>
        <taxon>Bacillota</taxon>
        <taxon>Clostridia</taxon>
        <taxon>Peptostreptococcales</taxon>
        <taxon>Peptostreptococcaceae</taxon>
        <taxon>Peptostreptococcus</taxon>
    </lineage>
</organism>
<dbReference type="CDD" id="cd00371">
    <property type="entry name" value="HMA"/>
    <property type="match status" value="1"/>
</dbReference>
<name>A0A1H8IV29_9FIRM</name>
<dbReference type="AlphaFoldDB" id="A0A1H8IV29"/>
<dbReference type="GO" id="GO:0046872">
    <property type="term" value="F:metal ion binding"/>
    <property type="evidence" value="ECO:0007669"/>
    <property type="project" value="InterPro"/>
</dbReference>
<evidence type="ECO:0000259" key="1">
    <source>
        <dbReference type="PROSITE" id="PS50846"/>
    </source>
</evidence>
<protein>
    <submittedName>
        <fullName evidence="2">Cd2+/Zn2+-exporting ATPase</fullName>
    </submittedName>
</protein>
<dbReference type="Gene3D" id="3.30.70.100">
    <property type="match status" value="1"/>
</dbReference>
<dbReference type="SUPFAM" id="SSF55008">
    <property type="entry name" value="HMA, heavy metal-associated domain"/>
    <property type="match status" value="1"/>
</dbReference>
<evidence type="ECO:0000313" key="3">
    <source>
        <dbReference type="Proteomes" id="UP000199512"/>
    </source>
</evidence>
<dbReference type="Pfam" id="PF00403">
    <property type="entry name" value="HMA"/>
    <property type="match status" value="1"/>
</dbReference>
<dbReference type="STRING" id="215200.SAMN05216454_10948"/>
<sequence>MEKVEILLGGLNCANCAGKIEEKTQKLEEVSKANLNFINRVLKFEIKDGYNKEDLIKKVIDIIDTTEPGLDIEVLDKKVSANKNYKNDLKSCGCSTGG</sequence>
<proteinExistence type="predicted"/>
<dbReference type="Proteomes" id="UP000199512">
    <property type="component" value="Unassembled WGS sequence"/>
</dbReference>
<gene>
    <name evidence="2" type="ORF">SAMN05216454_10948</name>
</gene>
<keyword evidence="3" id="KW-1185">Reference proteome</keyword>
<dbReference type="RefSeq" id="WP_330386692.1">
    <property type="nucleotide sequence ID" value="NZ_CAUWDX010000011.1"/>
</dbReference>
<dbReference type="EMBL" id="FODF01000009">
    <property type="protein sequence ID" value="SEN72301.1"/>
    <property type="molecule type" value="Genomic_DNA"/>
</dbReference>
<dbReference type="InterPro" id="IPR036163">
    <property type="entry name" value="HMA_dom_sf"/>
</dbReference>
<dbReference type="InterPro" id="IPR006121">
    <property type="entry name" value="HMA_dom"/>
</dbReference>
<evidence type="ECO:0000313" key="2">
    <source>
        <dbReference type="EMBL" id="SEN72301.1"/>
    </source>
</evidence>
<dbReference type="PROSITE" id="PS50846">
    <property type="entry name" value="HMA_2"/>
    <property type="match status" value="1"/>
</dbReference>
<feature type="domain" description="HMA" evidence="1">
    <location>
        <begin position="2"/>
        <end position="71"/>
    </location>
</feature>
<reference evidence="2 3" key="1">
    <citation type="submission" date="2016-10" db="EMBL/GenBank/DDBJ databases">
        <authorList>
            <person name="de Groot N.N."/>
        </authorList>
    </citation>
    <scope>NUCLEOTIDE SEQUENCE [LARGE SCALE GENOMIC DNA]</scope>
    <source>
        <strain evidence="2 3">Calf135</strain>
    </source>
</reference>